<accession>A0ABU7VP03</accession>
<name>A0ABU7VP03_9BACL</name>
<gene>
    <name evidence="1" type="ORF">V3851_06525</name>
</gene>
<dbReference type="RefSeq" id="WP_331845714.1">
    <property type="nucleotide sequence ID" value="NZ_JAZHPZ010000002.1"/>
</dbReference>
<evidence type="ECO:0000313" key="1">
    <source>
        <dbReference type="EMBL" id="MEF2965485.1"/>
    </source>
</evidence>
<reference evidence="1 2" key="1">
    <citation type="submission" date="2024-02" db="EMBL/GenBank/DDBJ databases">
        <title>A nitrogen-fixing paenibacillus bacterium.</title>
        <authorList>
            <person name="Zhang W.L."/>
            <person name="Chen S.F."/>
        </authorList>
    </citation>
    <scope>NUCLEOTIDE SEQUENCE [LARGE SCALE GENOMIC DNA]</scope>
    <source>
        <strain evidence="1 2">M1</strain>
    </source>
</reference>
<comment type="caution">
    <text evidence="1">The sequence shown here is derived from an EMBL/GenBank/DDBJ whole genome shotgun (WGS) entry which is preliminary data.</text>
</comment>
<evidence type="ECO:0008006" key="3">
    <source>
        <dbReference type="Google" id="ProtNLM"/>
    </source>
</evidence>
<dbReference type="EMBL" id="JAZHPZ010000002">
    <property type="protein sequence ID" value="MEF2965485.1"/>
    <property type="molecule type" value="Genomic_DNA"/>
</dbReference>
<proteinExistence type="predicted"/>
<keyword evidence="2" id="KW-1185">Reference proteome</keyword>
<protein>
    <recommendedName>
        <fullName evidence="3">Transposase</fullName>
    </recommendedName>
</protein>
<organism evidence="1 2">
    <name type="scientific">Paenibacillus haidiansis</name>
    <dbReference type="NCBI Taxonomy" id="1574488"/>
    <lineage>
        <taxon>Bacteria</taxon>
        <taxon>Bacillati</taxon>
        <taxon>Bacillota</taxon>
        <taxon>Bacilli</taxon>
        <taxon>Bacillales</taxon>
        <taxon>Paenibacillaceae</taxon>
        <taxon>Paenibacillus</taxon>
    </lineage>
</organism>
<sequence>MGIKMPKAYHKMKDQIVSIDIADKEMNGFLLCQTSKCRVPVIFVDAYKKRYADKTVMVAPYFRLASNDKPHLRECKYNTLGQIEAIAKDSDDNVLRAIEEGHYSFRLNVIDETLRTLNQLAKDESNSDESAPWVSMPPAKVYTNRGKLDSYLSTMQKIMKLRSLTETHDELREIISLQYGKQTIKWSRFYYTSDDFKKCYTYIKRNNVTHPLCLEGIIKEIAPPQEKFKFHVLKLRFPWVEPDNDKIINLIAVELVIQNDKVLSYIQSNSSFYNVAVYSKFYVNESKVHIKQNQEGTKKMRFLNIKGNLYHPKQIVLF</sequence>
<evidence type="ECO:0000313" key="2">
    <source>
        <dbReference type="Proteomes" id="UP001306950"/>
    </source>
</evidence>
<dbReference type="Proteomes" id="UP001306950">
    <property type="component" value="Unassembled WGS sequence"/>
</dbReference>